<sequence length="216" mass="25353">MIIKSISCKVKEEHKDKFYTDQQKWEVLYRVKGFLGQFGGWSQTDKLKACIYSFWVSEQHYNYFMKEVHDPIFINSGQGKTYYSINVQLFIEKIAFPSNKYIINQLLSETEFMRIATVQVKDEKVKHFEEMQRNVWNIGMSNAEGMQGGMFASSIKEDNSFLVLSGWKNEGFHQSYVDNILPELLRRSNAKMDALIIEGEQFKLEETWSVIPQLKI</sequence>
<dbReference type="Gene3D" id="3.30.70.100">
    <property type="match status" value="1"/>
</dbReference>
<reference evidence="2 3" key="1">
    <citation type="submission" date="2016-08" db="EMBL/GenBank/DDBJ databases">
        <title>Complete genome sequence of Fictibacillus arsenicus G25-54, a strain with toxicity to nematodes and a potential arsenic-resistance activity.</title>
        <authorList>
            <person name="Zheng Z."/>
        </authorList>
    </citation>
    <scope>NUCLEOTIDE SEQUENCE [LARGE SCALE GENOMIC DNA]</scope>
    <source>
        <strain evidence="2 3">G25-54</strain>
    </source>
</reference>
<protein>
    <recommendedName>
        <fullName evidence="1">DUF4937 domain-containing protein</fullName>
    </recommendedName>
</protein>
<evidence type="ECO:0000313" key="2">
    <source>
        <dbReference type="EMBL" id="ANX13345.1"/>
    </source>
</evidence>
<dbReference type="AlphaFoldDB" id="A0A1B1Z781"/>
<dbReference type="InterPro" id="IPR011008">
    <property type="entry name" value="Dimeric_a/b-barrel"/>
</dbReference>
<dbReference type="OrthoDB" id="2627153at2"/>
<dbReference type="STRING" id="255247.ABE41_015155"/>
<evidence type="ECO:0000313" key="3">
    <source>
        <dbReference type="Proteomes" id="UP000077412"/>
    </source>
</evidence>
<dbReference type="Pfam" id="PF16291">
    <property type="entry name" value="DUF4937"/>
    <property type="match status" value="1"/>
</dbReference>
<name>A0A1B1Z781_9BACL</name>
<gene>
    <name evidence="2" type="ORF">ABE41_015155</name>
</gene>
<dbReference type="Proteomes" id="UP000077412">
    <property type="component" value="Chromosome"/>
</dbReference>
<accession>A0A1B1Z781</accession>
<dbReference type="RefSeq" id="WP_066292027.1">
    <property type="nucleotide sequence ID" value="NZ_CP016761.1"/>
</dbReference>
<dbReference type="EMBL" id="CP016761">
    <property type="protein sequence ID" value="ANX13345.1"/>
    <property type="molecule type" value="Genomic_DNA"/>
</dbReference>
<feature type="domain" description="DUF4937" evidence="1">
    <location>
        <begin position="2"/>
        <end position="90"/>
    </location>
</feature>
<dbReference type="SUPFAM" id="SSF54909">
    <property type="entry name" value="Dimeric alpha+beta barrel"/>
    <property type="match status" value="2"/>
</dbReference>
<organism evidence="2 3">
    <name type="scientific">Fictibacillus arsenicus</name>
    <dbReference type="NCBI Taxonomy" id="255247"/>
    <lineage>
        <taxon>Bacteria</taxon>
        <taxon>Bacillati</taxon>
        <taxon>Bacillota</taxon>
        <taxon>Bacilli</taxon>
        <taxon>Bacillales</taxon>
        <taxon>Fictibacillaceae</taxon>
        <taxon>Fictibacillus</taxon>
    </lineage>
</organism>
<keyword evidence="3" id="KW-1185">Reference proteome</keyword>
<dbReference type="KEGG" id="far:ABE41_015155"/>
<proteinExistence type="predicted"/>
<dbReference type="InterPro" id="IPR032555">
    <property type="entry name" value="DUF4937"/>
</dbReference>
<evidence type="ECO:0000259" key="1">
    <source>
        <dbReference type="Pfam" id="PF16291"/>
    </source>
</evidence>